<organism evidence="3 4">
    <name type="scientific">Candidatus Jorgensenbacteria bacterium CG11_big_fil_rev_8_21_14_0_20_38_23</name>
    <dbReference type="NCBI Taxonomy" id="1974594"/>
    <lineage>
        <taxon>Bacteria</taxon>
        <taxon>Candidatus Joergenseniibacteriota</taxon>
    </lineage>
</organism>
<name>A0A2H0NDT6_9BACT</name>
<evidence type="ECO:0000256" key="2">
    <source>
        <dbReference type="SAM" id="Phobius"/>
    </source>
</evidence>
<feature type="transmembrane region" description="Helical" evidence="2">
    <location>
        <begin position="322"/>
        <end position="343"/>
    </location>
</feature>
<feature type="transmembrane region" description="Helical" evidence="2">
    <location>
        <begin position="43"/>
        <end position="66"/>
    </location>
</feature>
<proteinExistence type="predicted"/>
<accession>A0A2H0NDT6</accession>
<feature type="transmembrane region" description="Helical" evidence="2">
    <location>
        <begin position="201"/>
        <end position="232"/>
    </location>
</feature>
<gene>
    <name evidence="3" type="ORF">COV54_03160</name>
</gene>
<dbReference type="Pfam" id="PF19590">
    <property type="entry name" value="TrbL_3"/>
    <property type="match status" value="1"/>
</dbReference>
<feature type="transmembrane region" description="Helical" evidence="2">
    <location>
        <begin position="98"/>
        <end position="115"/>
    </location>
</feature>
<sequence length="671" mass="73810">MKKNFFKNFWLAAVFLIFIFVAIPLPAGALFGETKILFNALNLFFTVVNSVIGWIGGLLFSLASMFVNIAFDINLHIVSSANPVVSIGWGIVRDIANLGFVLVIIIIAFATILRIQKYGAKDLLSKLIVAAVLVNFSLLIGKVFIDFANVFTQFFLNAASISPKNLAVTLAGAFDIQKLLMASTNPTTPSPPPDFENVGEAFFIGIASILFTFLFTVVGAIVLFILAILFFIRFFELSFLLVISPITWLFWIVPQWSEQTKKWWNSFIKWVFFAPAASFFVYLAVRSAQVLKDHPITIIQSDMYLGIAGPLETIFTQGAQMFLILAILVGGLIAAQSMGIGFADTTVKWAGTQGKAMGSKTKAWAGRKAASGRDRLLTARTDEEGKTALERAGGKKIFGKELRTIPVVGRAFTGISGVSSRAKEKLAKGTEEEYKKAKSRTSEDLVATADRQMPTARPQELSGLGLAIAEKKGAWDKLKKSTQDRILKALKQTNSGDEFLKHQPQYAQAFNKDIGQVMKRVPDVSDLNKESLGKPEIANNLSLNHISQLDFAPKEKKDAVAAAWITTLGDNDLNKGFMEIEDIKKYQKTIDTLKQDIADQNSLAQAAPAGAAKQAAQAKLANLIKQKQTTDKSLKSKLDAIKSEPDKNRAWSNYESASQRPHWRNTISYTP</sequence>
<keyword evidence="2" id="KW-1133">Transmembrane helix</keyword>
<feature type="region of interest" description="Disordered" evidence="1">
    <location>
        <begin position="633"/>
        <end position="671"/>
    </location>
</feature>
<dbReference type="InterPro" id="IPR045782">
    <property type="entry name" value="TrbL_3"/>
</dbReference>
<evidence type="ECO:0000313" key="4">
    <source>
        <dbReference type="Proteomes" id="UP000228867"/>
    </source>
</evidence>
<protein>
    <submittedName>
        <fullName evidence="3">Uncharacterized protein</fullName>
    </submittedName>
</protein>
<feature type="transmembrane region" description="Helical" evidence="2">
    <location>
        <begin position="263"/>
        <end position="285"/>
    </location>
</feature>
<feature type="compositionally biased region" description="Basic and acidic residues" evidence="1">
    <location>
        <begin position="633"/>
        <end position="649"/>
    </location>
</feature>
<keyword evidence="2" id="KW-0812">Transmembrane</keyword>
<reference evidence="3 4" key="1">
    <citation type="submission" date="2017-09" db="EMBL/GenBank/DDBJ databases">
        <title>Depth-based differentiation of microbial function through sediment-hosted aquifers and enrichment of novel symbionts in the deep terrestrial subsurface.</title>
        <authorList>
            <person name="Probst A.J."/>
            <person name="Ladd B."/>
            <person name="Jarett J.K."/>
            <person name="Geller-Mcgrath D.E."/>
            <person name="Sieber C.M."/>
            <person name="Emerson J.B."/>
            <person name="Anantharaman K."/>
            <person name="Thomas B.C."/>
            <person name="Malmstrom R."/>
            <person name="Stieglmeier M."/>
            <person name="Klingl A."/>
            <person name="Woyke T."/>
            <person name="Ryan C.M."/>
            <person name="Banfield J.F."/>
        </authorList>
    </citation>
    <scope>NUCLEOTIDE SEQUENCE [LARGE SCALE GENOMIC DNA]</scope>
    <source>
        <strain evidence="3">CG11_big_fil_rev_8_21_14_0_20_38_23</strain>
    </source>
</reference>
<dbReference type="Proteomes" id="UP000228867">
    <property type="component" value="Unassembled WGS sequence"/>
</dbReference>
<feature type="transmembrane region" description="Helical" evidence="2">
    <location>
        <begin position="9"/>
        <end position="31"/>
    </location>
</feature>
<feature type="transmembrane region" description="Helical" evidence="2">
    <location>
        <begin position="239"/>
        <end position="257"/>
    </location>
</feature>
<dbReference type="AlphaFoldDB" id="A0A2H0NDT6"/>
<keyword evidence="2" id="KW-0472">Membrane</keyword>
<evidence type="ECO:0000313" key="3">
    <source>
        <dbReference type="EMBL" id="PIR06226.1"/>
    </source>
</evidence>
<dbReference type="EMBL" id="PCWR01000062">
    <property type="protein sequence ID" value="PIR06226.1"/>
    <property type="molecule type" value="Genomic_DNA"/>
</dbReference>
<evidence type="ECO:0000256" key="1">
    <source>
        <dbReference type="SAM" id="MobiDB-lite"/>
    </source>
</evidence>
<comment type="caution">
    <text evidence="3">The sequence shown here is derived from an EMBL/GenBank/DDBJ whole genome shotgun (WGS) entry which is preliminary data.</text>
</comment>
<feature type="compositionally biased region" description="Polar residues" evidence="1">
    <location>
        <begin position="650"/>
        <end position="671"/>
    </location>
</feature>
<feature type="transmembrane region" description="Helical" evidence="2">
    <location>
        <begin position="127"/>
        <end position="145"/>
    </location>
</feature>